<evidence type="ECO:0000256" key="2">
    <source>
        <dbReference type="ARBA" id="ARBA00022670"/>
    </source>
</evidence>
<evidence type="ECO:0000256" key="6">
    <source>
        <dbReference type="ARBA" id="ARBA00023049"/>
    </source>
</evidence>
<dbReference type="AlphaFoldDB" id="A0A938XRM3"/>
<sequence>MADYITIKDLPAEERPREKLLKYGVEGLSTTELLAIVLGTGYQNSTALDLANQLLAVSNGLSCLINYSIEELKKIKGIGLAKAAQLKAVGQLSQKLAMQKINLEHIKSPSDVAQILIARLGHLQQEKFEVVLLNTKHKVIGIKEISRGSLNSSIVHPREVFRIAIKRSSAAIIVAHNHPSGDLTPSQEDIQLTKRLIKAGEIVGIDLLDHLIIAHKNYSSLKEKELL</sequence>
<evidence type="ECO:0000256" key="7">
    <source>
        <dbReference type="RuleBase" id="RU003797"/>
    </source>
</evidence>
<dbReference type="Pfam" id="PF20582">
    <property type="entry name" value="UPF0758_N"/>
    <property type="match status" value="1"/>
</dbReference>
<dbReference type="CDD" id="cd08071">
    <property type="entry name" value="MPN_DUF2466"/>
    <property type="match status" value="1"/>
</dbReference>
<dbReference type="NCBIfam" id="TIGR00608">
    <property type="entry name" value="radc"/>
    <property type="match status" value="1"/>
</dbReference>
<dbReference type="InterPro" id="IPR010994">
    <property type="entry name" value="RuvA_2-like"/>
</dbReference>
<dbReference type="PROSITE" id="PS50249">
    <property type="entry name" value="MPN"/>
    <property type="match status" value="1"/>
</dbReference>
<dbReference type="GO" id="GO:0006508">
    <property type="term" value="P:proteolysis"/>
    <property type="evidence" value="ECO:0007669"/>
    <property type="project" value="UniProtKB-KW"/>
</dbReference>
<dbReference type="RefSeq" id="WP_204700893.1">
    <property type="nucleotide sequence ID" value="NZ_JAFBDQ010000004.1"/>
</dbReference>
<dbReference type="Pfam" id="PF04002">
    <property type="entry name" value="RadC"/>
    <property type="match status" value="1"/>
</dbReference>
<evidence type="ECO:0000313" key="10">
    <source>
        <dbReference type="Proteomes" id="UP000774000"/>
    </source>
</evidence>
<dbReference type="PANTHER" id="PTHR30471">
    <property type="entry name" value="DNA REPAIR PROTEIN RADC"/>
    <property type="match status" value="1"/>
</dbReference>
<reference evidence="9" key="1">
    <citation type="submission" date="2021-01" db="EMBL/GenBank/DDBJ databases">
        <title>Genomic Encyclopedia of Type Strains, Phase IV (KMG-IV): sequencing the most valuable type-strain genomes for metagenomic binning, comparative biology and taxonomic classification.</title>
        <authorList>
            <person name="Goeker M."/>
        </authorList>
    </citation>
    <scope>NUCLEOTIDE SEQUENCE</scope>
    <source>
        <strain evidence="9">DSM 23230</strain>
    </source>
</reference>
<keyword evidence="2" id="KW-0645">Protease</keyword>
<dbReference type="PANTHER" id="PTHR30471:SF3">
    <property type="entry name" value="UPF0758 PROTEIN YEES-RELATED"/>
    <property type="match status" value="1"/>
</dbReference>
<dbReference type="Gene3D" id="3.40.140.10">
    <property type="entry name" value="Cytidine Deaminase, domain 2"/>
    <property type="match status" value="1"/>
</dbReference>
<dbReference type="InterPro" id="IPR025657">
    <property type="entry name" value="RadC_JAB"/>
</dbReference>
<comment type="caution">
    <text evidence="9">The sequence shown here is derived from an EMBL/GenBank/DDBJ whole genome shotgun (WGS) entry which is preliminary data.</text>
</comment>
<dbReference type="GO" id="GO:0008237">
    <property type="term" value="F:metallopeptidase activity"/>
    <property type="evidence" value="ECO:0007669"/>
    <property type="project" value="UniProtKB-KW"/>
</dbReference>
<evidence type="ECO:0000256" key="1">
    <source>
        <dbReference type="ARBA" id="ARBA00010243"/>
    </source>
</evidence>
<keyword evidence="3" id="KW-0479">Metal-binding</keyword>
<dbReference type="InterPro" id="IPR037518">
    <property type="entry name" value="MPN"/>
</dbReference>
<proteinExistence type="inferred from homology"/>
<dbReference type="InterPro" id="IPR001405">
    <property type="entry name" value="UPF0758"/>
</dbReference>
<organism evidence="9 10">
    <name type="scientific">Halanaerobacter jeridensis</name>
    <dbReference type="NCBI Taxonomy" id="706427"/>
    <lineage>
        <taxon>Bacteria</taxon>
        <taxon>Bacillati</taxon>
        <taxon>Bacillota</taxon>
        <taxon>Clostridia</taxon>
        <taxon>Halanaerobiales</taxon>
        <taxon>Halobacteroidaceae</taxon>
        <taxon>Halanaerobacter</taxon>
    </lineage>
</organism>
<evidence type="ECO:0000256" key="5">
    <source>
        <dbReference type="ARBA" id="ARBA00022833"/>
    </source>
</evidence>
<comment type="similarity">
    <text evidence="1 7">Belongs to the UPF0758 family.</text>
</comment>
<accession>A0A938XRM3</accession>
<keyword evidence="5" id="KW-0862">Zinc</keyword>
<gene>
    <name evidence="9" type="ORF">JOC47_001016</name>
</gene>
<dbReference type="InterPro" id="IPR046778">
    <property type="entry name" value="UPF0758_N"/>
</dbReference>
<dbReference type="NCBIfam" id="NF000642">
    <property type="entry name" value="PRK00024.1"/>
    <property type="match status" value="1"/>
</dbReference>
<feature type="domain" description="MPN" evidence="8">
    <location>
        <begin position="105"/>
        <end position="227"/>
    </location>
</feature>
<dbReference type="PROSITE" id="PS01302">
    <property type="entry name" value="UPF0758"/>
    <property type="match status" value="1"/>
</dbReference>
<evidence type="ECO:0000256" key="3">
    <source>
        <dbReference type="ARBA" id="ARBA00022723"/>
    </source>
</evidence>
<dbReference type="Proteomes" id="UP000774000">
    <property type="component" value="Unassembled WGS sequence"/>
</dbReference>
<keyword evidence="4" id="KW-0378">Hydrolase</keyword>
<evidence type="ECO:0000259" key="8">
    <source>
        <dbReference type="PROSITE" id="PS50249"/>
    </source>
</evidence>
<dbReference type="SUPFAM" id="SSF47781">
    <property type="entry name" value="RuvA domain 2-like"/>
    <property type="match status" value="1"/>
</dbReference>
<dbReference type="InterPro" id="IPR020891">
    <property type="entry name" value="UPF0758_CS"/>
</dbReference>
<dbReference type="SUPFAM" id="SSF102712">
    <property type="entry name" value="JAB1/MPN domain"/>
    <property type="match status" value="1"/>
</dbReference>
<evidence type="ECO:0000256" key="4">
    <source>
        <dbReference type="ARBA" id="ARBA00022801"/>
    </source>
</evidence>
<dbReference type="EMBL" id="JAFBDQ010000004">
    <property type="protein sequence ID" value="MBM7556180.1"/>
    <property type="molecule type" value="Genomic_DNA"/>
</dbReference>
<dbReference type="GO" id="GO:0046872">
    <property type="term" value="F:metal ion binding"/>
    <property type="evidence" value="ECO:0007669"/>
    <property type="project" value="UniProtKB-KW"/>
</dbReference>
<keyword evidence="6" id="KW-0482">Metalloprotease</keyword>
<evidence type="ECO:0000313" key="9">
    <source>
        <dbReference type="EMBL" id="MBM7556180.1"/>
    </source>
</evidence>
<name>A0A938XRM3_9FIRM</name>
<protein>
    <submittedName>
        <fullName evidence="9">DNA repair protein RadC</fullName>
    </submittedName>
</protein>
<keyword evidence="10" id="KW-1185">Reference proteome</keyword>